<feature type="compositionally biased region" description="Low complexity" evidence="5">
    <location>
        <begin position="559"/>
        <end position="575"/>
    </location>
</feature>
<dbReference type="PANTHER" id="PTHR11040:SF203">
    <property type="entry name" value="FI18611P1-RELATED"/>
    <property type="match status" value="1"/>
</dbReference>
<feature type="transmembrane region" description="Helical" evidence="6">
    <location>
        <begin position="329"/>
        <end position="348"/>
    </location>
</feature>
<dbReference type="EMBL" id="JACMRX010000004">
    <property type="protein sequence ID" value="KAF7991073.1"/>
    <property type="molecule type" value="Genomic_DNA"/>
</dbReference>
<feature type="transmembrane region" description="Helical" evidence="6">
    <location>
        <begin position="236"/>
        <end position="257"/>
    </location>
</feature>
<evidence type="ECO:0000313" key="8">
    <source>
        <dbReference type="Proteomes" id="UP000639338"/>
    </source>
</evidence>
<dbReference type="OrthoDB" id="448280at2759"/>
<feature type="transmembrane region" description="Helical" evidence="6">
    <location>
        <begin position="459"/>
        <end position="480"/>
    </location>
</feature>
<proteinExistence type="predicted"/>
<protein>
    <submittedName>
        <fullName evidence="7">Uncharacterized protein</fullName>
    </submittedName>
</protein>
<feature type="region of interest" description="Disordered" evidence="5">
    <location>
        <begin position="640"/>
        <end position="666"/>
    </location>
</feature>
<name>A0A834XR72_APHGI</name>
<feature type="transmembrane region" description="Helical" evidence="6">
    <location>
        <begin position="88"/>
        <end position="109"/>
    </location>
</feature>
<dbReference type="Proteomes" id="UP000639338">
    <property type="component" value="Unassembled WGS sequence"/>
</dbReference>
<feature type="transmembrane region" description="Helical" evidence="6">
    <location>
        <begin position="699"/>
        <end position="720"/>
    </location>
</feature>
<feature type="transmembrane region" description="Helical" evidence="6">
    <location>
        <begin position="732"/>
        <end position="756"/>
    </location>
</feature>
<evidence type="ECO:0000256" key="3">
    <source>
        <dbReference type="ARBA" id="ARBA00022989"/>
    </source>
</evidence>
<dbReference type="GO" id="GO:0005886">
    <property type="term" value="C:plasma membrane"/>
    <property type="evidence" value="ECO:0007669"/>
    <property type="project" value="TreeGrafter"/>
</dbReference>
<organism evidence="7 8">
    <name type="scientific">Aphidius gifuensis</name>
    <name type="common">Parasitoid wasp</name>
    <dbReference type="NCBI Taxonomy" id="684658"/>
    <lineage>
        <taxon>Eukaryota</taxon>
        <taxon>Metazoa</taxon>
        <taxon>Ecdysozoa</taxon>
        <taxon>Arthropoda</taxon>
        <taxon>Hexapoda</taxon>
        <taxon>Insecta</taxon>
        <taxon>Pterygota</taxon>
        <taxon>Neoptera</taxon>
        <taxon>Endopterygota</taxon>
        <taxon>Hymenoptera</taxon>
        <taxon>Apocrita</taxon>
        <taxon>Ichneumonoidea</taxon>
        <taxon>Braconidae</taxon>
        <taxon>Aphidiinae</taxon>
        <taxon>Aphidius</taxon>
    </lineage>
</organism>
<feature type="transmembrane region" description="Helical" evidence="6">
    <location>
        <begin position="673"/>
        <end position="693"/>
    </location>
</feature>
<evidence type="ECO:0000256" key="6">
    <source>
        <dbReference type="SAM" id="Phobius"/>
    </source>
</evidence>
<dbReference type="PANTHER" id="PTHR11040">
    <property type="entry name" value="ZINC/IRON TRANSPORTER"/>
    <property type="match status" value="1"/>
</dbReference>
<feature type="transmembrane region" description="Helical" evidence="6">
    <location>
        <begin position="52"/>
        <end position="76"/>
    </location>
</feature>
<keyword evidence="3 6" id="KW-1133">Transmembrane helix</keyword>
<feature type="transmembrane region" description="Helical" evidence="6">
    <location>
        <begin position="500"/>
        <end position="520"/>
    </location>
</feature>
<feature type="transmembrane region" description="Helical" evidence="6">
    <location>
        <begin position="399"/>
        <end position="424"/>
    </location>
</feature>
<keyword evidence="4 6" id="KW-0472">Membrane</keyword>
<feature type="transmembrane region" description="Helical" evidence="6">
    <location>
        <begin position="360"/>
        <end position="379"/>
    </location>
</feature>
<accession>A0A834XR72</accession>
<dbReference type="Pfam" id="PF02535">
    <property type="entry name" value="Zip"/>
    <property type="match status" value="2"/>
</dbReference>
<feature type="transmembrane region" description="Helical" evidence="6">
    <location>
        <begin position="768"/>
        <end position="786"/>
    </location>
</feature>
<evidence type="ECO:0000313" key="7">
    <source>
        <dbReference type="EMBL" id="KAF7991073.1"/>
    </source>
</evidence>
<evidence type="ECO:0000256" key="5">
    <source>
        <dbReference type="SAM" id="MobiDB-lite"/>
    </source>
</evidence>
<comment type="subcellular location">
    <subcellularLocation>
        <location evidence="1">Membrane</location>
        <topology evidence="1">Multi-pass membrane protein</topology>
    </subcellularLocation>
</comment>
<sequence length="841" mass="92623">MKKKYISVTRVADKNIIVTDKMALHNHNHNDSHHHHREVSMEELNNTAMYKIGAMIFLSSVSIIMGVVPIFVSKYFSTHNKSSRYSKIVDMLMGFGGGVLFATTFLHLLPEVREHFDEEIEEHDLGIPGLPPTESVVCLGFFIMFLVEELVEKLVQLLLHRRQSKIATVMATNVNRSTNDLIENGRVNTSMNGHSRSSYDHDHGIHDHGHSHNGHSHLPIEILNSKENTLKTSLKGLLIILGLSVHECFEGLAIGLMKDESGVWKMALAVSVHKFVIAFCIGVQLIAAKTHRGLSIFYVCVFAIVSPLGIGIGLYMVGGNPDASSHPSITALFLQAIATGTLFYVVFFEILQHHRDGIRQYLSIAVGFIALALLQKFTAKNMDNSELKISNDQATAGTLLLTKIVAMIVLGIGSLILGILPLVVGRCQTKKKQMSELSSTSSTTTNNSSTTINKSTQGLLTSLLLCFGGGVLLFTTFLHLAPEVRESVERHQNNGQLFKLGKLSMAELLFCIGFFIVYFIEEIVHATITDKIEKNEDLLYRTVSVRRCNNKLASLTNTKMTNNKTTPSPSTSSSTWKIDKFNNDDDSNEHKIITQDPTTINQNDLIKKNNSLTAVFVRPLPPMEPAKNNGLEDDRFVTPENLHSNHHHHHLHHHHHHENHSHIPTHADTSARGLLTVIALSFHAIFEGLAVGLEPLIGSVIYLALAIATHKFVIAFCVGMELYATGVSTKTVMGYLTVFSLVTPIGIMAGLILGYLKNDSDNLGPTPTILQGIATGTLLYVVFFEVLAREKANNKSGLLQLIAIIVGFCVMLGLQLVTAHSHSHGEPEDSAETNSSSNHVF</sequence>
<feature type="region of interest" description="Disordered" evidence="5">
    <location>
        <begin position="559"/>
        <end position="578"/>
    </location>
</feature>
<dbReference type="GO" id="GO:0005385">
    <property type="term" value="F:zinc ion transmembrane transporter activity"/>
    <property type="evidence" value="ECO:0007669"/>
    <property type="project" value="TreeGrafter"/>
</dbReference>
<feature type="transmembrane region" description="Helical" evidence="6">
    <location>
        <begin position="798"/>
        <end position="817"/>
    </location>
</feature>
<gene>
    <name evidence="7" type="ORF">HCN44_002635</name>
</gene>
<feature type="transmembrane region" description="Helical" evidence="6">
    <location>
        <begin position="263"/>
        <end position="288"/>
    </location>
</feature>
<comment type="caution">
    <text evidence="7">The sequence shown here is derived from an EMBL/GenBank/DDBJ whole genome shotgun (WGS) entry which is preliminary data.</text>
</comment>
<evidence type="ECO:0000256" key="4">
    <source>
        <dbReference type="ARBA" id="ARBA00023136"/>
    </source>
</evidence>
<feature type="compositionally biased region" description="Basic residues" evidence="5">
    <location>
        <begin position="644"/>
        <end position="659"/>
    </location>
</feature>
<feature type="transmembrane region" description="Helical" evidence="6">
    <location>
        <begin position="295"/>
        <end position="317"/>
    </location>
</feature>
<evidence type="ECO:0000256" key="2">
    <source>
        <dbReference type="ARBA" id="ARBA00022692"/>
    </source>
</evidence>
<keyword evidence="8" id="KW-1185">Reference proteome</keyword>
<evidence type="ECO:0000256" key="1">
    <source>
        <dbReference type="ARBA" id="ARBA00004141"/>
    </source>
</evidence>
<dbReference type="InterPro" id="IPR003689">
    <property type="entry name" value="ZIP"/>
</dbReference>
<dbReference type="AlphaFoldDB" id="A0A834XR72"/>
<keyword evidence="2 6" id="KW-0812">Transmembrane</keyword>
<reference evidence="7 8" key="1">
    <citation type="submission" date="2020-08" db="EMBL/GenBank/DDBJ databases">
        <title>Aphidius gifuensis genome sequencing and assembly.</title>
        <authorList>
            <person name="Du Z."/>
        </authorList>
    </citation>
    <scope>NUCLEOTIDE SEQUENCE [LARGE SCALE GENOMIC DNA]</scope>
    <source>
        <strain evidence="7">YNYX2018</strain>
        <tissue evidence="7">Adults</tissue>
    </source>
</reference>